<dbReference type="SUPFAM" id="SSF47473">
    <property type="entry name" value="EF-hand"/>
    <property type="match status" value="1"/>
</dbReference>
<protein>
    <recommendedName>
        <fullName evidence="5">Proline dehydrogenase</fullName>
        <ecNumber evidence="5">1.5.5.2</ecNumber>
    </recommendedName>
</protein>
<reference evidence="7" key="1">
    <citation type="submission" date="2021-06" db="EMBL/GenBank/DDBJ databases">
        <title>Parelaphostrongylus tenuis whole genome reference sequence.</title>
        <authorList>
            <person name="Garwood T.J."/>
            <person name="Larsen P.A."/>
            <person name="Fountain-Jones N.M."/>
            <person name="Garbe J.R."/>
            <person name="Macchietto M.G."/>
            <person name="Kania S.A."/>
            <person name="Gerhold R.W."/>
            <person name="Richards J.E."/>
            <person name="Wolf T.M."/>
        </authorList>
    </citation>
    <scope>NUCLEOTIDE SEQUENCE</scope>
    <source>
        <strain evidence="7">MNPRO001-30</strain>
        <tissue evidence="7">Meninges</tissue>
    </source>
</reference>
<keyword evidence="5" id="KW-0274">FAD</keyword>
<comment type="caution">
    <text evidence="7">The sequence shown here is derived from an EMBL/GenBank/DDBJ whole genome shotgun (WGS) entry which is preliminary data.</text>
</comment>
<sequence length="605" mass="69177">MGLRLFTIQRWAFMRLIRSTSSATSQPKFEPATPQLAQEIQQCYSKLDSSFENTKEVFKSKSNGDIVRALLVLRICAIESIVKHNQRILAILRATLGQSLFRKLLKSTFFGHFVAGEDRKEVESVAARLRKFGVKSILDYSVESDLSSEEAVKTTQSSQLTAEIAPAAFKNTVDAKTLQETRQQYTVHKEFADRRKDVVSARTYLYEGEHVCDRNRDIFMETVDAVALATKGEGFAAIKLTALGRPTLLLKLSESIAQTHNFFKTLTGTQKIQFSRLSEEDMIKKLKEFGVKSESQVIRDWFKSVDFDGDGYVDFHGWSKILDDHVKLGSMFKILNINTGQLEPLIQNLTAEEEEEFSNMMRRLIEIAEHAISKGVRVMVDAEQTYFQPAISRIVLEMMRRYNRHQGNIFNTYQAYLRNTLDVMECDMQLARREGWHFGLKLVRGAYMEQERKRAATVGYPDPINPDYKSTSRMYHACLERIADEHARRGKGAVSVMIASHNEDTVRFAVNLMRDRGIAPSEKIMCFAQLYGMCDQVSFSLGQASYSVYKYLPYGPVEKVLPYLSRRAIENSSILKKANKERNLLGSELWRRLSSGKFFYKVPSP</sequence>
<evidence type="ECO:0000256" key="1">
    <source>
        <dbReference type="ARBA" id="ARBA00004739"/>
    </source>
</evidence>
<dbReference type="InterPro" id="IPR002048">
    <property type="entry name" value="EF_hand_dom"/>
</dbReference>
<dbReference type="Gene3D" id="1.10.238.10">
    <property type="entry name" value="EF-hand"/>
    <property type="match status" value="1"/>
</dbReference>
<dbReference type="GO" id="GO:0005509">
    <property type="term" value="F:calcium ion binding"/>
    <property type="evidence" value="ECO:0007669"/>
    <property type="project" value="InterPro"/>
</dbReference>
<gene>
    <name evidence="7" type="primary">PRDH1</name>
    <name evidence="7" type="ORF">KIN20_016957</name>
</gene>
<name>A0AAD5N5W9_PARTN</name>
<dbReference type="GO" id="GO:0010133">
    <property type="term" value="P:L-proline catabolic process to L-glutamate"/>
    <property type="evidence" value="ECO:0007669"/>
    <property type="project" value="TreeGrafter"/>
</dbReference>
<keyword evidence="4 5" id="KW-0642">Proline metabolism</keyword>
<dbReference type="EMBL" id="JAHQIW010003392">
    <property type="protein sequence ID" value="KAJ1358514.1"/>
    <property type="molecule type" value="Genomic_DNA"/>
</dbReference>
<evidence type="ECO:0000256" key="5">
    <source>
        <dbReference type="RuleBase" id="RU364054"/>
    </source>
</evidence>
<dbReference type="Pfam" id="PF01619">
    <property type="entry name" value="Pro_dh"/>
    <property type="match status" value="1"/>
</dbReference>
<dbReference type="Gene3D" id="3.20.20.220">
    <property type="match status" value="2"/>
</dbReference>
<dbReference type="PROSITE" id="PS50222">
    <property type="entry name" value="EF_HAND_2"/>
    <property type="match status" value="1"/>
</dbReference>
<dbReference type="EC" id="1.5.5.2" evidence="5"/>
<evidence type="ECO:0000313" key="8">
    <source>
        <dbReference type="Proteomes" id="UP001196413"/>
    </source>
</evidence>
<dbReference type="PANTHER" id="PTHR13914">
    <property type="entry name" value="PROLINE OXIDASE"/>
    <property type="match status" value="1"/>
</dbReference>
<proteinExistence type="inferred from homology"/>
<evidence type="ECO:0000259" key="6">
    <source>
        <dbReference type="PROSITE" id="PS50222"/>
    </source>
</evidence>
<dbReference type="InterPro" id="IPR002872">
    <property type="entry name" value="Proline_DH_dom"/>
</dbReference>
<evidence type="ECO:0000256" key="4">
    <source>
        <dbReference type="ARBA" id="ARBA00023062"/>
    </source>
</evidence>
<dbReference type="InterPro" id="IPR029041">
    <property type="entry name" value="FAD-linked_oxidoreductase-like"/>
</dbReference>
<dbReference type="InterPro" id="IPR011992">
    <property type="entry name" value="EF-hand-dom_pair"/>
</dbReference>
<dbReference type="AlphaFoldDB" id="A0AAD5N5W9"/>
<evidence type="ECO:0000256" key="2">
    <source>
        <dbReference type="ARBA" id="ARBA00005869"/>
    </source>
</evidence>
<keyword evidence="5" id="KW-0285">Flavoprotein</keyword>
<dbReference type="PANTHER" id="PTHR13914:SF0">
    <property type="entry name" value="PROLINE DEHYDROGENASE 1, MITOCHONDRIAL"/>
    <property type="match status" value="1"/>
</dbReference>
<dbReference type="FunFam" id="3.20.20.220:FF:000012">
    <property type="entry name" value="Proline dehydrogenase"/>
    <property type="match status" value="1"/>
</dbReference>
<comment type="pathway">
    <text evidence="1">Amino-acid degradation; L-proline degradation into L-glutamate; L-glutamate from L-proline: step 1/2.</text>
</comment>
<comment type="similarity">
    <text evidence="2 5">Belongs to the proline oxidase family.</text>
</comment>
<dbReference type="InterPro" id="IPR015659">
    <property type="entry name" value="Proline_oxidase"/>
</dbReference>
<accession>A0AAD5N5W9</accession>
<evidence type="ECO:0000313" key="7">
    <source>
        <dbReference type="EMBL" id="KAJ1358514.1"/>
    </source>
</evidence>
<organism evidence="7 8">
    <name type="scientific">Parelaphostrongylus tenuis</name>
    <name type="common">Meningeal worm</name>
    <dbReference type="NCBI Taxonomy" id="148309"/>
    <lineage>
        <taxon>Eukaryota</taxon>
        <taxon>Metazoa</taxon>
        <taxon>Ecdysozoa</taxon>
        <taxon>Nematoda</taxon>
        <taxon>Chromadorea</taxon>
        <taxon>Rhabditida</taxon>
        <taxon>Rhabditina</taxon>
        <taxon>Rhabditomorpha</taxon>
        <taxon>Strongyloidea</taxon>
        <taxon>Metastrongylidae</taxon>
        <taxon>Parelaphostrongylus</taxon>
    </lineage>
</organism>
<dbReference type="SUPFAM" id="SSF51730">
    <property type="entry name" value="FAD-linked oxidoreductase"/>
    <property type="match status" value="1"/>
</dbReference>
<dbReference type="GO" id="GO:0071949">
    <property type="term" value="F:FAD binding"/>
    <property type="evidence" value="ECO:0007669"/>
    <property type="project" value="TreeGrafter"/>
</dbReference>
<keyword evidence="3 5" id="KW-0560">Oxidoreductase</keyword>
<dbReference type="GO" id="GO:0004657">
    <property type="term" value="F:proline dehydrogenase activity"/>
    <property type="evidence" value="ECO:0007669"/>
    <property type="project" value="UniProtKB-EC"/>
</dbReference>
<dbReference type="Proteomes" id="UP001196413">
    <property type="component" value="Unassembled WGS sequence"/>
</dbReference>
<keyword evidence="8" id="KW-1185">Reference proteome</keyword>
<comment type="catalytic activity">
    <reaction evidence="5">
        <text>L-proline + a quinone = (S)-1-pyrroline-5-carboxylate + a quinol + H(+)</text>
        <dbReference type="Rhea" id="RHEA:23784"/>
        <dbReference type="ChEBI" id="CHEBI:15378"/>
        <dbReference type="ChEBI" id="CHEBI:17388"/>
        <dbReference type="ChEBI" id="CHEBI:24646"/>
        <dbReference type="ChEBI" id="CHEBI:60039"/>
        <dbReference type="ChEBI" id="CHEBI:132124"/>
        <dbReference type="EC" id="1.5.5.2"/>
    </reaction>
</comment>
<comment type="function">
    <text evidence="5">Converts proline to delta-1-pyrroline-5-carboxylate.</text>
</comment>
<feature type="domain" description="EF-hand" evidence="6">
    <location>
        <begin position="293"/>
        <end position="328"/>
    </location>
</feature>
<evidence type="ECO:0000256" key="3">
    <source>
        <dbReference type="ARBA" id="ARBA00023002"/>
    </source>
</evidence>
<dbReference type="GO" id="GO:0005739">
    <property type="term" value="C:mitochondrion"/>
    <property type="evidence" value="ECO:0007669"/>
    <property type="project" value="TreeGrafter"/>
</dbReference>
<comment type="cofactor">
    <cofactor evidence="5">
        <name>FAD</name>
        <dbReference type="ChEBI" id="CHEBI:57692"/>
    </cofactor>
</comment>